<dbReference type="InterPro" id="IPR025588">
    <property type="entry name" value="YcxB-like_C"/>
</dbReference>
<feature type="domain" description="YcxB-like C-terminal" evidence="2">
    <location>
        <begin position="109"/>
        <end position="167"/>
    </location>
</feature>
<evidence type="ECO:0000256" key="1">
    <source>
        <dbReference type="SAM" id="Phobius"/>
    </source>
</evidence>
<organism evidence="3 4">
    <name type="scientific">Methylobacterium jeotgali</name>
    <dbReference type="NCBI Taxonomy" id="381630"/>
    <lineage>
        <taxon>Bacteria</taxon>
        <taxon>Pseudomonadati</taxon>
        <taxon>Pseudomonadota</taxon>
        <taxon>Alphaproteobacteria</taxon>
        <taxon>Hyphomicrobiales</taxon>
        <taxon>Methylobacteriaceae</taxon>
        <taxon>Methylobacterium</taxon>
    </lineage>
</organism>
<feature type="transmembrane region" description="Helical" evidence="1">
    <location>
        <begin position="62"/>
        <end position="81"/>
    </location>
</feature>
<dbReference type="RefSeq" id="WP_238274257.1">
    <property type="nucleotide sequence ID" value="NZ_BPQR01000013.1"/>
</dbReference>
<comment type="caution">
    <text evidence="3">The sequence shown here is derived from an EMBL/GenBank/DDBJ whole genome shotgun (WGS) entry which is preliminary data.</text>
</comment>
<evidence type="ECO:0000313" key="4">
    <source>
        <dbReference type="Proteomes" id="UP001055102"/>
    </source>
</evidence>
<accession>A0ABQ4SUK0</accession>
<dbReference type="Proteomes" id="UP001055102">
    <property type="component" value="Unassembled WGS sequence"/>
</dbReference>
<gene>
    <name evidence="3" type="ORF">AOPFMNJM_0873</name>
</gene>
<sequence>MADAVGAGGRESRVFTLTQADLVEAGGATFDANLRRPKLRALAGAFALVVLLVVLFKDGPVVALAMAITLPLLALLVPFALKRVLIPVQTRILLARDARFRNPWQVAVEPDGLFVENAFGESRYRWSVFRDRLDTPNLVLLMLGTGSYVPLPRRALSAGDATDIEAHLRVAAASG</sequence>
<dbReference type="Pfam" id="PF14317">
    <property type="entry name" value="YcxB"/>
    <property type="match status" value="1"/>
</dbReference>
<protein>
    <recommendedName>
        <fullName evidence="2">YcxB-like C-terminal domain-containing protein</fullName>
    </recommendedName>
</protein>
<keyword evidence="1" id="KW-0472">Membrane</keyword>
<evidence type="ECO:0000259" key="2">
    <source>
        <dbReference type="Pfam" id="PF14317"/>
    </source>
</evidence>
<proteinExistence type="predicted"/>
<feature type="transmembrane region" description="Helical" evidence="1">
    <location>
        <begin position="39"/>
        <end position="56"/>
    </location>
</feature>
<dbReference type="EMBL" id="BPQR01000013">
    <property type="protein sequence ID" value="GJE05570.1"/>
    <property type="molecule type" value="Genomic_DNA"/>
</dbReference>
<name>A0ABQ4SUK0_9HYPH</name>
<reference evidence="3" key="2">
    <citation type="submission" date="2021-08" db="EMBL/GenBank/DDBJ databases">
        <authorList>
            <person name="Tani A."/>
            <person name="Ola A."/>
            <person name="Ogura Y."/>
            <person name="Katsura K."/>
            <person name="Hayashi T."/>
        </authorList>
    </citation>
    <scope>NUCLEOTIDE SEQUENCE</scope>
    <source>
        <strain evidence="3">LMG 23639</strain>
    </source>
</reference>
<evidence type="ECO:0000313" key="3">
    <source>
        <dbReference type="EMBL" id="GJE05570.1"/>
    </source>
</evidence>
<keyword evidence="1" id="KW-0812">Transmembrane</keyword>
<keyword evidence="4" id="KW-1185">Reference proteome</keyword>
<keyword evidence="1" id="KW-1133">Transmembrane helix</keyword>
<reference evidence="3" key="1">
    <citation type="journal article" date="2021" name="Front. Microbiol.">
        <title>Comprehensive Comparative Genomics and Phenotyping of Methylobacterium Species.</title>
        <authorList>
            <person name="Alessa O."/>
            <person name="Ogura Y."/>
            <person name="Fujitani Y."/>
            <person name="Takami H."/>
            <person name="Hayashi T."/>
            <person name="Sahin N."/>
            <person name="Tani A."/>
        </authorList>
    </citation>
    <scope>NUCLEOTIDE SEQUENCE</scope>
    <source>
        <strain evidence="3">LMG 23639</strain>
    </source>
</reference>